<dbReference type="InterPro" id="IPR013783">
    <property type="entry name" value="Ig-like_fold"/>
</dbReference>
<evidence type="ECO:0000313" key="5">
    <source>
        <dbReference type="EMBL" id="KAG0009403.1"/>
    </source>
</evidence>
<dbReference type="Gene3D" id="2.60.40.10">
    <property type="entry name" value="Immunoglobulins"/>
    <property type="match status" value="1"/>
</dbReference>
<accession>A0A9P6MQT1</accession>
<gene>
    <name evidence="5" type="primary">SPT23_3</name>
    <name evidence="5" type="ORF">BGZ80_002420</name>
</gene>
<feature type="compositionally biased region" description="Low complexity" evidence="3">
    <location>
        <begin position="324"/>
        <end position="343"/>
    </location>
</feature>
<sequence length="1087" mass="118239">MAGYTLEARIIQKKDQIEEVTPSGEVIPAPVVEEIRTGQQFLIKLQFLKQGMPAQSSSKFPTMRVDRRVAINTAGEPRSDVEPLTLEIIVHLAKSGQVRKAACAKCCHKYGPSSPILVLLDPLSPSVTDPSSYSHIDTSTGSITILAKVVCSSTDHGERGNKDRYQFEFRLKRTSSMMVGTSRVNVNPMGADSKEDIGDTIANCYTVPIMCSGHHKAKRVYPSQRPSTVKKEGPTPKIKVIKHRKSIPNVEGSIQSSQMFNATQEELLRAGSSPGSSSYPSPLSFMQDNAANASVMSNFIDEQPGDFDFGSNLISNQQQLLAPSDISSDSSLQQQSQPQLPKISEVRPDHGPIRKAIDVIIRGLSFREGMVPFFGGYQAQDVVIETSKLIICKAPESPLPGTVPITIYDSNGAIFSDLGQFTYTEDTETELLMLQLQLQLAHRAIEILRNQATGLGGNANEILKELPGLPSTANKYGGSSLGNGARMMMGSDESIENTPKMTLAQVEECVLRTIEQLPREVDISMQLNDQGNLLHFSVLLKLDKLTRKLIESGCELDALDAWGMTPLMYAVIKENEPIVQALVLAGASSSGAKTPDEFYTFLPRPVKPTVAVIGYLSVCCTRYSNTSRRLTRVGDNNGQEMVHIEHDETSESSADEDLDMEDVAKHNAPATSQVADQNPFAATTTTTTAIGERATAEPAASSAPELTSLEKNIRGVHLVQDISPLHQQGLPLLQGFGFDSSATTDNRVLRGDDIQKGVPGATVTTQNEESGYHSGVYSEVQERLNRLADLPSEGLKLLVALKADTLSASPSPAPISTHIATATPITSSNLFRTGSDFNIEIRLATISENPSIPLPREHLGIRFPHEMVKRAPGMPPPILNEMTYILKTTIELGRSARQYGKHDQTNEAHNGYGDGISLKSSCKNCSEYLHKTKPLPPSRVLAENPTGYPILQLSVPVPATVSGASTPGSVESSNNANSNHNAGVVELKDGKLSVRARVNCSSLHSLRQREFTRRMALRDQQQRQQQSEEGSSSSSSAPKKPTPIDLSDLLDPGYVFIFELVHPNLNTVVAKYETTPIYFQTYSLGKN</sequence>
<dbReference type="AlphaFoldDB" id="A0A9P6MQT1"/>
<dbReference type="SMART" id="SM00429">
    <property type="entry name" value="IPT"/>
    <property type="match status" value="1"/>
</dbReference>
<proteinExistence type="predicted"/>
<dbReference type="SUPFAM" id="SSF48403">
    <property type="entry name" value="Ankyrin repeat"/>
    <property type="match status" value="1"/>
</dbReference>
<keyword evidence="2" id="KW-0040">ANK repeat</keyword>
<dbReference type="Proteomes" id="UP000703661">
    <property type="component" value="Unassembled WGS sequence"/>
</dbReference>
<evidence type="ECO:0000256" key="2">
    <source>
        <dbReference type="ARBA" id="ARBA00023043"/>
    </source>
</evidence>
<organism evidence="5 6">
    <name type="scientific">Entomortierella chlamydospora</name>
    <dbReference type="NCBI Taxonomy" id="101097"/>
    <lineage>
        <taxon>Eukaryota</taxon>
        <taxon>Fungi</taxon>
        <taxon>Fungi incertae sedis</taxon>
        <taxon>Mucoromycota</taxon>
        <taxon>Mortierellomycotina</taxon>
        <taxon>Mortierellomycetes</taxon>
        <taxon>Mortierellales</taxon>
        <taxon>Mortierellaceae</taxon>
        <taxon>Entomortierella</taxon>
    </lineage>
</organism>
<feature type="region of interest" description="Disordered" evidence="3">
    <location>
        <begin position="324"/>
        <end position="348"/>
    </location>
</feature>
<feature type="compositionally biased region" description="Low complexity" evidence="3">
    <location>
        <begin position="1022"/>
        <end position="1036"/>
    </location>
</feature>
<dbReference type="GO" id="GO:0005829">
    <property type="term" value="C:cytosol"/>
    <property type="evidence" value="ECO:0007669"/>
    <property type="project" value="TreeGrafter"/>
</dbReference>
<feature type="region of interest" description="Disordered" evidence="3">
    <location>
        <begin position="962"/>
        <end position="981"/>
    </location>
</feature>
<reference evidence="5" key="1">
    <citation type="journal article" date="2020" name="Fungal Divers.">
        <title>Resolving the Mortierellaceae phylogeny through synthesis of multi-gene phylogenetics and phylogenomics.</title>
        <authorList>
            <person name="Vandepol N."/>
            <person name="Liber J."/>
            <person name="Desiro A."/>
            <person name="Na H."/>
            <person name="Kennedy M."/>
            <person name="Barry K."/>
            <person name="Grigoriev I.V."/>
            <person name="Miller A.N."/>
            <person name="O'Donnell K."/>
            <person name="Stajich J.E."/>
            <person name="Bonito G."/>
        </authorList>
    </citation>
    <scope>NUCLEOTIDE SEQUENCE</scope>
    <source>
        <strain evidence="5">NRRL 2769</strain>
    </source>
</reference>
<dbReference type="InterPro" id="IPR002909">
    <property type="entry name" value="IPT_dom"/>
</dbReference>
<dbReference type="InterPro" id="IPR036770">
    <property type="entry name" value="Ankyrin_rpt-contain_sf"/>
</dbReference>
<evidence type="ECO:0000313" key="6">
    <source>
        <dbReference type="Proteomes" id="UP000703661"/>
    </source>
</evidence>
<feature type="region of interest" description="Disordered" evidence="3">
    <location>
        <begin position="1016"/>
        <end position="1044"/>
    </location>
</feature>
<feature type="domain" description="IPT/TIG" evidence="4">
    <location>
        <begin position="340"/>
        <end position="424"/>
    </location>
</feature>
<dbReference type="SUPFAM" id="SSF81296">
    <property type="entry name" value="E set domains"/>
    <property type="match status" value="1"/>
</dbReference>
<dbReference type="EMBL" id="JAAAID010001599">
    <property type="protein sequence ID" value="KAG0009403.1"/>
    <property type="molecule type" value="Genomic_DNA"/>
</dbReference>
<evidence type="ECO:0000259" key="4">
    <source>
        <dbReference type="SMART" id="SM00429"/>
    </source>
</evidence>
<evidence type="ECO:0000256" key="1">
    <source>
        <dbReference type="ARBA" id="ARBA00022737"/>
    </source>
</evidence>
<dbReference type="InterPro" id="IPR051070">
    <property type="entry name" value="NF-kappa-B_inhibitor"/>
</dbReference>
<dbReference type="Gene3D" id="1.25.40.20">
    <property type="entry name" value="Ankyrin repeat-containing domain"/>
    <property type="match status" value="1"/>
</dbReference>
<evidence type="ECO:0000256" key="3">
    <source>
        <dbReference type="SAM" id="MobiDB-lite"/>
    </source>
</evidence>
<dbReference type="CDD" id="cd00102">
    <property type="entry name" value="IPT"/>
    <property type="match status" value="1"/>
</dbReference>
<keyword evidence="1" id="KW-0677">Repeat</keyword>
<dbReference type="PANTHER" id="PTHR46680:SF3">
    <property type="entry name" value="NF-KAPPA-B INHIBITOR CACTUS"/>
    <property type="match status" value="1"/>
</dbReference>
<name>A0A9P6MQT1_9FUNG</name>
<dbReference type="GO" id="GO:0071356">
    <property type="term" value="P:cellular response to tumor necrosis factor"/>
    <property type="evidence" value="ECO:0007669"/>
    <property type="project" value="TreeGrafter"/>
</dbReference>
<feature type="compositionally biased region" description="Low complexity" evidence="3">
    <location>
        <begin position="972"/>
        <end position="981"/>
    </location>
</feature>
<dbReference type="InterPro" id="IPR014756">
    <property type="entry name" value="Ig_E-set"/>
</dbReference>
<keyword evidence="6" id="KW-1185">Reference proteome</keyword>
<dbReference type="PANTHER" id="PTHR46680">
    <property type="entry name" value="NF-KAPPA-B INHIBITOR ALPHA"/>
    <property type="match status" value="1"/>
</dbReference>
<comment type="caution">
    <text evidence="5">The sequence shown here is derived from an EMBL/GenBank/DDBJ whole genome shotgun (WGS) entry which is preliminary data.</text>
</comment>
<feature type="compositionally biased region" description="Polar residues" evidence="3">
    <location>
        <begin position="962"/>
        <end position="971"/>
    </location>
</feature>
<dbReference type="Pfam" id="PF01833">
    <property type="entry name" value="TIG"/>
    <property type="match status" value="1"/>
</dbReference>
<protein>
    <submittedName>
        <fullName evidence="5">SPT3 Dosage dependent suppressor of Ty-induced promoter mutations-like protein</fullName>
    </submittedName>
</protein>
<dbReference type="GO" id="GO:0051059">
    <property type="term" value="F:NF-kappaB binding"/>
    <property type="evidence" value="ECO:0007669"/>
    <property type="project" value="TreeGrafter"/>
</dbReference>